<keyword evidence="3" id="KW-0597">Phosphoprotein</keyword>
<dbReference type="Gene3D" id="1.10.287.130">
    <property type="match status" value="1"/>
</dbReference>
<dbReference type="GO" id="GO:0000155">
    <property type="term" value="F:phosphorelay sensor kinase activity"/>
    <property type="evidence" value="ECO:0007669"/>
    <property type="project" value="InterPro"/>
</dbReference>
<sequence length="295" mass="33014">MLMMLFLTLSKDPSSQVDQAFFSERKRQQEDLQATLSHELRSPLAAIKGYVETLLRHEHRLQPEERHDFLLAIADASTRLTGIIQQLLEWSDLETGAVLLTWSQVNVAALTRESLLAAKLRFEQEAHASVSEHTFSLSILDALGLPTLHEPVIEADQQRLREVLEQVLHNALIYSPKGGAIEVVVRLVPSAECQAKIAEKRLSKWSRSHTFTTSSVLEISVRDHGIGIPQQAHERIFDPFGRVDMSLTCEVNGLGLGLVISQRIVALHQGVIWVESEVGQGSTFHIWLPCKKEGL</sequence>
<reference evidence="8" key="1">
    <citation type="submission" date="2020-10" db="EMBL/GenBank/DDBJ databases">
        <title>Taxonomic study of unclassified bacteria belonging to the class Ktedonobacteria.</title>
        <authorList>
            <person name="Yabe S."/>
            <person name="Wang C.M."/>
            <person name="Zheng Y."/>
            <person name="Sakai Y."/>
            <person name="Cavaletti L."/>
            <person name="Monciardini P."/>
            <person name="Donadio S."/>
        </authorList>
    </citation>
    <scope>NUCLEOTIDE SEQUENCE</scope>
    <source>
        <strain evidence="8">SOSP1-1</strain>
    </source>
</reference>
<proteinExistence type="predicted"/>
<dbReference type="Gene3D" id="3.30.565.10">
    <property type="entry name" value="Histidine kinase-like ATPase, C-terminal domain"/>
    <property type="match status" value="1"/>
</dbReference>
<evidence type="ECO:0000259" key="7">
    <source>
        <dbReference type="PROSITE" id="PS50109"/>
    </source>
</evidence>
<organism evidence="8 9">
    <name type="scientific">Ktedonospora formicarum</name>
    <dbReference type="NCBI Taxonomy" id="2778364"/>
    <lineage>
        <taxon>Bacteria</taxon>
        <taxon>Bacillati</taxon>
        <taxon>Chloroflexota</taxon>
        <taxon>Ktedonobacteria</taxon>
        <taxon>Ktedonobacterales</taxon>
        <taxon>Ktedonobacteraceae</taxon>
        <taxon>Ktedonospora</taxon>
    </lineage>
</organism>
<evidence type="ECO:0000256" key="4">
    <source>
        <dbReference type="ARBA" id="ARBA00022679"/>
    </source>
</evidence>
<keyword evidence="5" id="KW-0418">Kinase</keyword>
<name>A0A8J3MTH7_9CHLR</name>
<protein>
    <recommendedName>
        <fullName evidence="2">histidine kinase</fullName>
        <ecNumber evidence="2">2.7.13.3</ecNumber>
    </recommendedName>
</protein>
<keyword evidence="9" id="KW-1185">Reference proteome</keyword>
<dbReference type="Proteomes" id="UP000612362">
    <property type="component" value="Unassembled WGS sequence"/>
</dbReference>
<evidence type="ECO:0000313" key="8">
    <source>
        <dbReference type="EMBL" id="GHO45941.1"/>
    </source>
</evidence>
<evidence type="ECO:0000256" key="2">
    <source>
        <dbReference type="ARBA" id="ARBA00012438"/>
    </source>
</evidence>
<dbReference type="SMART" id="SM00387">
    <property type="entry name" value="HATPase_c"/>
    <property type="match status" value="1"/>
</dbReference>
<keyword evidence="4" id="KW-0808">Transferase</keyword>
<dbReference type="InterPro" id="IPR003661">
    <property type="entry name" value="HisK_dim/P_dom"/>
</dbReference>
<dbReference type="PROSITE" id="PS50109">
    <property type="entry name" value="HIS_KIN"/>
    <property type="match status" value="1"/>
</dbReference>
<dbReference type="InterPro" id="IPR005467">
    <property type="entry name" value="His_kinase_dom"/>
</dbReference>
<dbReference type="PANTHER" id="PTHR43711:SF31">
    <property type="entry name" value="HISTIDINE KINASE"/>
    <property type="match status" value="1"/>
</dbReference>
<accession>A0A8J3MTH7</accession>
<dbReference type="InterPro" id="IPR036097">
    <property type="entry name" value="HisK_dim/P_sf"/>
</dbReference>
<evidence type="ECO:0000256" key="5">
    <source>
        <dbReference type="ARBA" id="ARBA00022777"/>
    </source>
</evidence>
<dbReference type="SMART" id="SM00388">
    <property type="entry name" value="HisKA"/>
    <property type="match status" value="1"/>
</dbReference>
<comment type="caution">
    <text evidence="8">The sequence shown here is derived from an EMBL/GenBank/DDBJ whole genome shotgun (WGS) entry which is preliminary data.</text>
</comment>
<dbReference type="Pfam" id="PF00512">
    <property type="entry name" value="HisKA"/>
    <property type="match status" value="1"/>
</dbReference>
<dbReference type="FunFam" id="3.30.565.10:FF:000006">
    <property type="entry name" value="Sensor histidine kinase WalK"/>
    <property type="match status" value="1"/>
</dbReference>
<dbReference type="Pfam" id="PF02518">
    <property type="entry name" value="HATPase_c"/>
    <property type="match status" value="1"/>
</dbReference>
<dbReference type="InterPro" id="IPR036890">
    <property type="entry name" value="HATPase_C_sf"/>
</dbReference>
<dbReference type="PANTHER" id="PTHR43711">
    <property type="entry name" value="TWO-COMPONENT HISTIDINE KINASE"/>
    <property type="match status" value="1"/>
</dbReference>
<dbReference type="EC" id="2.7.13.3" evidence="2"/>
<dbReference type="SUPFAM" id="SSF47384">
    <property type="entry name" value="Homodimeric domain of signal transducing histidine kinase"/>
    <property type="match status" value="1"/>
</dbReference>
<evidence type="ECO:0000313" key="9">
    <source>
        <dbReference type="Proteomes" id="UP000612362"/>
    </source>
</evidence>
<dbReference type="PRINTS" id="PR00344">
    <property type="entry name" value="BCTRLSENSOR"/>
</dbReference>
<dbReference type="AlphaFoldDB" id="A0A8J3MTH7"/>
<feature type="domain" description="Histidine kinase" evidence="7">
    <location>
        <begin position="35"/>
        <end position="292"/>
    </location>
</feature>
<keyword evidence="6" id="KW-0902">Two-component regulatory system</keyword>
<dbReference type="SUPFAM" id="SSF55874">
    <property type="entry name" value="ATPase domain of HSP90 chaperone/DNA topoisomerase II/histidine kinase"/>
    <property type="match status" value="1"/>
</dbReference>
<evidence type="ECO:0000256" key="1">
    <source>
        <dbReference type="ARBA" id="ARBA00000085"/>
    </source>
</evidence>
<gene>
    <name evidence="8" type="ORF">KSX_41040</name>
</gene>
<dbReference type="CDD" id="cd00082">
    <property type="entry name" value="HisKA"/>
    <property type="match status" value="1"/>
</dbReference>
<evidence type="ECO:0000256" key="6">
    <source>
        <dbReference type="ARBA" id="ARBA00023012"/>
    </source>
</evidence>
<comment type="catalytic activity">
    <reaction evidence="1">
        <text>ATP + protein L-histidine = ADP + protein N-phospho-L-histidine.</text>
        <dbReference type="EC" id="2.7.13.3"/>
    </reaction>
</comment>
<dbReference type="InterPro" id="IPR004358">
    <property type="entry name" value="Sig_transdc_His_kin-like_C"/>
</dbReference>
<dbReference type="InterPro" id="IPR003594">
    <property type="entry name" value="HATPase_dom"/>
</dbReference>
<evidence type="ECO:0000256" key="3">
    <source>
        <dbReference type="ARBA" id="ARBA00022553"/>
    </source>
</evidence>
<dbReference type="InterPro" id="IPR050736">
    <property type="entry name" value="Sensor_HK_Regulatory"/>
</dbReference>
<dbReference type="EMBL" id="BNJF01000002">
    <property type="protein sequence ID" value="GHO45941.1"/>
    <property type="molecule type" value="Genomic_DNA"/>
</dbReference>